<dbReference type="OrthoDB" id="9813328at2"/>
<evidence type="ECO:0000256" key="1">
    <source>
        <dbReference type="SAM" id="Phobius"/>
    </source>
</evidence>
<feature type="domain" description="NERD" evidence="2">
    <location>
        <begin position="71"/>
        <end position="176"/>
    </location>
</feature>
<dbReference type="KEGG" id="tbc:A0O31_00863"/>
<dbReference type="STRING" id="56956.A0O31_00863"/>
<dbReference type="AlphaFoldDB" id="A0A1J0LSP0"/>
<proteinExistence type="predicted"/>
<keyword evidence="1" id="KW-0812">Transmembrane</keyword>
<dbReference type="Pfam" id="PF08378">
    <property type="entry name" value="NERD"/>
    <property type="match status" value="1"/>
</dbReference>
<reference evidence="4" key="1">
    <citation type="submission" date="2016-06" db="EMBL/GenBank/DDBJ databases">
        <title>Whole genome sequencing of Thermus brockianus strain GE-1.</title>
        <authorList>
            <person name="Schaefers C."/>
            <person name="Blank S."/>
            <person name="Wiebusch S."/>
            <person name="Elleuche S."/>
            <person name="Antranikian G."/>
        </authorList>
    </citation>
    <scope>NUCLEOTIDE SEQUENCE [LARGE SCALE GENOMIC DNA]</scope>
    <source>
        <strain evidence="4">GE-1</strain>
    </source>
</reference>
<evidence type="ECO:0000313" key="3">
    <source>
        <dbReference type="EMBL" id="APD09036.1"/>
    </source>
</evidence>
<dbReference type="EMBL" id="CP016312">
    <property type="protein sequence ID" value="APD09036.1"/>
    <property type="molecule type" value="Genomic_DNA"/>
</dbReference>
<gene>
    <name evidence="3" type="ORF">A0O31_00863</name>
</gene>
<evidence type="ECO:0000313" key="4">
    <source>
        <dbReference type="Proteomes" id="UP000182993"/>
    </source>
</evidence>
<dbReference type="InterPro" id="IPR011528">
    <property type="entry name" value="NERD"/>
</dbReference>
<organism evidence="3 4">
    <name type="scientific">Thermus brockianus</name>
    <dbReference type="NCBI Taxonomy" id="56956"/>
    <lineage>
        <taxon>Bacteria</taxon>
        <taxon>Thermotogati</taxon>
        <taxon>Deinococcota</taxon>
        <taxon>Deinococci</taxon>
        <taxon>Thermales</taxon>
        <taxon>Thermaceae</taxon>
        <taxon>Thermus</taxon>
    </lineage>
</organism>
<dbReference type="Proteomes" id="UP000182993">
    <property type="component" value="Chromosome"/>
</dbReference>
<protein>
    <submittedName>
        <fullName evidence="3">Nuclease-related domain protein</fullName>
    </submittedName>
</protein>
<sequence length="216" mass="24039">MARQFGKAGKTLSRKLWRVALVLLGFGFLAWFLVKLLVPWAGFLALPVAVFLVGKLLQDKEVERAVVANARGYLGEARVGQVLAGLPSTWRVFHDVDLGGENADHVVVGPPGVFNVEVKNYTGKIRATPKGLWIRGERRDDLVRQAWRQAHKLRELLGVEVEPLLVFVGGELEGRQVGRLPVLRPEEVVPYLKGLPSRLGFAEAQRVAQVLERKVR</sequence>
<keyword evidence="1" id="KW-0472">Membrane</keyword>
<dbReference type="PROSITE" id="PS50965">
    <property type="entry name" value="NERD"/>
    <property type="match status" value="1"/>
</dbReference>
<evidence type="ECO:0000259" key="2">
    <source>
        <dbReference type="PROSITE" id="PS50965"/>
    </source>
</evidence>
<name>A0A1J0LSP0_THEBO</name>
<feature type="transmembrane region" description="Helical" evidence="1">
    <location>
        <begin position="16"/>
        <end position="34"/>
    </location>
</feature>
<dbReference type="RefSeq" id="WP_071676803.1">
    <property type="nucleotide sequence ID" value="NZ_CP016312.1"/>
</dbReference>
<keyword evidence="1" id="KW-1133">Transmembrane helix</keyword>
<accession>A0A1J0LSP0</accession>